<dbReference type="AlphaFoldDB" id="A0A0Z8EPF7"/>
<dbReference type="SUPFAM" id="SSF63817">
    <property type="entry name" value="Sortase"/>
    <property type="match status" value="1"/>
</dbReference>
<dbReference type="InterPro" id="IPR023365">
    <property type="entry name" value="Sortase_dom-sf"/>
</dbReference>
<reference evidence="4 5" key="1">
    <citation type="submission" date="2016-02" db="EMBL/GenBank/DDBJ databases">
        <authorList>
            <consortium name="Pathogen Informatics"/>
        </authorList>
    </citation>
    <scope>NUCLEOTIDE SEQUENCE [LARGE SCALE GENOMIC DNA]</scope>
    <source>
        <strain evidence="4 5">LSS59</strain>
    </source>
</reference>
<sequence length="291" mass="33150">MERTKKSTKRKIVDTVMGVVLACGIGILSYPFIRNSLNDLMNQQIIQHYQQQANQKSTEEYQQKLAEMEAKNKQFAYQNISPGFDPFSEEAKKVEDLKTVYEDHVLGVISIPKIQIRLPIFDQTREDFLARGATYLEGTSFPIGGESTHSVISGHRGLTEAKLFTDLPNLVEGDRFYIELKESEIHAYQVDKIQVVDPSDVSSLQIVEGQDYVTLVTCTPYMVNSHRILVRGHRIPYKAEIMEAEVKQVAVLPANYIPLFIGIPVSFIFLAILLKKCYGKMKPLRKNHKRN</sequence>
<dbReference type="EMBL" id="FIHG01000003">
    <property type="protein sequence ID" value="CYU83438.1"/>
    <property type="molecule type" value="Genomic_DNA"/>
</dbReference>
<accession>A0A0Z8EPF7</accession>
<dbReference type="Gene3D" id="2.40.260.10">
    <property type="entry name" value="Sortase"/>
    <property type="match status" value="1"/>
</dbReference>
<dbReference type="NCBIfam" id="TIGR01076">
    <property type="entry name" value="sortase_fam"/>
    <property type="match status" value="1"/>
</dbReference>
<evidence type="ECO:0000256" key="3">
    <source>
        <dbReference type="SAM" id="Phobius"/>
    </source>
</evidence>
<feature type="transmembrane region" description="Helical" evidence="3">
    <location>
        <begin position="256"/>
        <end position="274"/>
    </location>
</feature>
<dbReference type="CDD" id="cd05827">
    <property type="entry name" value="Sortase_C"/>
    <property type="match status" value="1"/>
</dbReference>
<dbReference type="InterPro" id="IPR005754">
    <property type="entry name" value="Sortase"/>
</dbReference>
<evidence type="ECO:0000313" key="5">
    <source>
        <dbReference type="Proteomes" id="UP000073200"/>
    </source>
</evidence>
<dbReference type="InterPro" id="IPR042002">
    <property type="entry name" value="Sortase_C"/>
</dbReference>
<keyword evidence="1" id="KW-0378">Hydrolase</keyword>
<proteinExistence type="predicted"/>
<organism evidence="4 5">
    <name type="scientific">Streptococcus suis</name>
    <dbReference type="NCBI Taxonomy" id="1307"/>
    <lineage>
        <taxon>Bacteria</taxon>
        <taxon>Bacillati</taxon>
        <taxon>Bacillota</taxon>
        <taxon>Bacilli</taxon>
        <taxon>Lactobacillales</taxon>
        <taxon>Streptococcaceae</taxon>
        <taxon>Streptococcus</taxon>
    </lineage>
</organism>
<evidence type="ECO:0000313" key="4">
    <source>
        <dbReference type="EMBL" id="CYU83438.1"/>
    </source>
</evidence>
<gene>
    <name evidence="4" type="ORF">ERS132421_00738</name>
</gene>
<name>A0A0Z8EPF7_STRSU</name>
<evidence type="ECO:0000256" key="2">
    <source>
        <dbReference type="PIRSR" id="PIRSR605754-1"/>
    </source>
</evidence>
<dbReference type="GO" id="GO:0016787">
    <property type="term" value="F:hydrolase activity"/>
    <property type="evidence" value="ECO:0007669"/>
    <property type="project" value="UniProtKB-KW"/>
</dbReference>
<dbReference type="Pfam" id="PF04203">
    <property type="entry name" value="Sortase"/>
    <property type="match status" value="1"/>
</dbReference>
<feature type="active site" description="Acyl-thioester intermediate" evidence="2">
    <location>
        <position position="218"/>
    </location>
</feature>
<keyword evidence="3" id="KW-0812">Transmembrane</keyword>
<dbReference type="RefSeq" id="WP_044668061.1">
    <property type="nucleotide sequence ID" value="NZ_CECY01000033.1"/>
</dbReference>
<keyword evidence="3" id="KW-1133">Transmembrane helix</keyword>
<protein>
    <submittedName>
        <fullName evidence="4">Sortase family protein</fullName>
    </submittedName>
</protein>
<keyword evidence="3" id="KW-0472">Membrane</keyword>
<feature type="transmembrane region" description="Helical" evidence="3">
    <location>
        <begin position="12"/>
        <end position="33"/>
    </location>
</feature>
<dbReference type="NCBIfam" id="NF033745">
    <property type="entry name" value="class_C_sortase"/>
    <property type="match status" value="1"/>
</dbReference>
<evidence type="ECO:0000256" key="1">
    <source>
        <dbReference type="ARBA" id="ARBA00022801"/>
    </source>
</evidence>
<dbReference type="Proteomes" id="UP000073200">
    <property type="component" value="Unassembled WGS sequence"/>
</dbReference>
<feature type="active site" description="Proton donor/acceptor" evidence="2">
    <location>
        <position position="155"/>
    </location>
</feature>